<evidence type="ECO:0000313" key="1">
    <source>
        <dbReference type="EMBL" id="AEH60846.1"/>
    </source>
</evidence>
<protein>
    <submittedName>
        <fullName evidence="1">Uncharacterized protein</fullName>
    </submittedName>
</protein>
<name>F7XLM5_METZD</name>
<proteinExistence type="predicted"/>
<dbReference type="EMBL" id="CP002101">
    <property type="protein sequence ID" value="AEH60846.1"/>
    <property type="molecule type" value="Genomic_DNA"/>
</dbReference>
<dbReference type="HOGENOM" id="CLU_2103557_0_0_2"/>
<dbReference type="KEGG" id="mzh:Mzhil_0989"/>
<keyword evidence="2" id="KW-1185">Reference proteome</keyword>
<dbReference type="Proteomes" id="UP000006622">
    <property type="component" value="Chromosome"/>
</dbReference>
<organism evidence="1 2">
    <name type="scientific">Methanosalsum zhilinae (strain DSM 4017 / NBRC 107636 / OCM 62 / WeN5)</name>
    <name type="common">Methanohalophilus zhilinae</name>
    <dbReference type="NCBI Taxonomy" id="679901"/>
    <lineage>
        <taxon>Archaea</taxon>
        <taxon>Methanobacteriati</taxon>
        <taxon>Methanobacteriota</taxon>
        <taxon>Stenosarchaea group</taxon>
        <taxon>Methanomicrobia</taxon>
        <taxon>Methanosarcinales</taxon>
        <taxon>Methanosarcinaceae</taxon>
        <taxon>Methanosalsum</taxon>
    </lineage>
</organism>
<accession>F7XLM5</accession>
<sequence>MQYFLFDWKHDSDPVVAHSMDDKHAESCSQKIYRNIIKNKMIARALLKKEKDIRHIGANVTVEYSGDMCDVTCYLSVAEGDTYSEVIATGVYRPDLENSDRKFQLRGLKVFPGKK</sequence>
<reference evidence="1 2" key="1">
    <citation type="submission" date="2010-07" db="EMBL/GenBank/DDBJ databases">
        <title>The complete genome of Methanosalsum zhilinae DSM 4017.</title>
        <authorList>
            <consortium name="US DOE Joint Genome Institute (JGI-PGF)"/>
            <person name="Lucas S."/>
            <person name="Copeland A."/>
            <person name="Lapidus A."/>
            <person name="Glavina del Rio T."/>
            <person name="Dalin E."/>
            <person name="Tice H."/>
            <person name="Bruce D."/>
            <person name="Goodwin L."/>
            <person name="Pitluck S."/>
            <person name="Kyrpides N."/>
            <person name="Mavromatis K."/>
            <person name="Ovchinnikova G."/>
            <person name="Daligault H."/>
            <person name="Detter J.C."/>
            <person name="Han C."/>
            <person name="Tapia R."/>
            <person name="Larimer F."/>
            <person name="Land M."/>
            <person name="Hauser L."/>
            <person name="Markowitz V."/>
            <person name="Cheng J.-F."/>
            <person name="Hugenholtz P."/>
            <person name="Woyke T."/>
            <person name="Wu D."/>
            <person name="Spring S."/>
            <person name="Schueler E."/>
            <person name="Brambilla E."/>
            <person name="Klenk H.-P."/>
            <person name="Eisen J.A."/>
        </authorList>
    </citation>
    <scope>NUCLEOTIDE SEQUENCE [LARGE SCALE GENOMIC DNA]</scope>
    <source>
        <strain evidence="2">DSM 4017 / NBRC 107636 / OCM 62 / WeN5</strain>
    </source>
</reference>
<gene>
    <name evidence="1" type="ordered locus">Mzhil_0989</name>
</gene>
<evidence type="ECO:0000313" key="2">
    <source>
        <dbReference type="Proteomes" id="UP000006622"/>
    </source>
</evidence>
<dbReference type="AlphaFoldDB" id="F7XLM5"/>